<feature type="compositionally biased region" description="Basic and acidic residues" evidence="1">
    <location>
        <begin position="26"/>
        <end position="36"/>
    </location>
</feature>
<gene>
    <name evidence="2" type="ORF">L484_015238</name>
</gene>
<accession>W9SJ45</accession>
<feature type="compositionally biased region" description="Basic residues" evidence="1">
    <location>
        <begin position="44"/>
        <end position="57"/>
    </location>
</feature>
<feature type="compositionally biased region" description="Basic and acidic residues" evidence="1">
    <location>
        <begin position="124"/>
        <end position="149"/>
    </location>
</feature>
<name>W9SJ45_9ROSA</name>
<dbReference type="AlphaFoldDB" id="W9SJ45"/>
<evidence type="ECO:0000256" key="1">
    <source>
        <dbReference type="SAM" id="MobiDB-lite"/>
    </source>
</evidence>
<feature type="region of interest" description="Disordered" evidence="1">
    <location>
        <begin position="26"/>
        <end position="86"/>
    </location>
</feature>
<sequence>MTLKHQSHITNFSLIIFQGKDHISSELGKNEDDKLKNQSAIKIIHSKKKKKKKKKPISRPQPGSENLARGEISSPAPTPRSSFSRLGSASRRLADWFVNGVKISGQLVPDKYLPRRSGSTSRRSYRDPCASDRDRDGTSSDLVSERERMNLAGITKPPPSGHRCIWFV</sequence>
<dbReference type="Proteomes" id="UP000030645">
    <property type="component" value="Unassembled WGS sequence"/>
</dbReference>
<proteinExistence type="predicted"/>
<organism evidence="2 3">
    <name type="scientific">Morus notabilis</name>
    <dbReference type="NCBI Taxonomy" id="981085"/>
    <lineage>
        <taxon>Eukaryota</taxon>
        <taxon>Viridiplantae</taxon>
        <taxon>Streptophyta</taxon>
        <taxon>Embryophyta</taxon>
        <taxon>Tracheophyta</taxon>
        <taxon>Spermatophyta</taxon>
        <taxon>Magnoliopsida</taxon>
        <taxon>eudicotyledons</taxon>
        <taxon>Gunneridae</taxon>
        <taxon>Pentapetalae</taxon>
        <taxon>rosids</taxon>
        <taxon>fabids</taxon>
        <taxon>Rosales</taxon>
        <taxon>Moraceae</taxon>
        <taxon>Moreae</taxon>
        <taxon>Morus</taxon>
    </lineage>
</organism>
<reference evidence="3" key="1">
    <citation type="submission" date="2013-01" db="EMBL/GenBank/DDBJ databases">
        <title>Draft Genome Sequence of a Mulberry Tree, Morus notabilis C.K. Schneid.</title>
        <authorList>
            <person name="He N."/>
            <person name="Zhao S."/>
        </authorList>
    </citation>
    <scope>NUCLEOTIDE SEQUENCE</scope>
</reference>
<evidence type="ECO:0000313" key="2">
    <source>
        <dbReference type="EMBL" id="EXC11018.1"/>
    </source>
</evidence>
<protein>
    <submittedName>
        <fullName evidence="2">Uncharacterized protein</fullName>
    </submittedName>
</protein>
<keyword evidence="3" id="KW-1185">Reference proteome</keyword>
<evidence type="ECO:0000313" key="3">
    <source>
        <dbReference type="Proteomes" id="UP000030645"/>
    </source>
</evidence>
<dbReference type="EMBL" id="KE345665">
    <property type="protein sequence ID" value="EXC11018.1"/>
    <property type="molecule type" value="Genomic_DNA"/>
</dbReference>
<feature type="region of interest" description="Disordered" evidence="1">
    <location>
        <begin position="111"/>
        <end position="155"/>
    </location>
</feature>